<protein>
    <recommendedName>
        <fullName evidence="6">OPA3-like protein</fullName>
    </recommendedName>
</protein>
<feature type="region of interest" description="Disordered" evidence="3">
    <location>
        <begin position="159"/>
        <end position="196"/>
    </location>
</feature>
<keyword evidence="5" id="KW-1185">Reference proteome</keyword>
<accession>A0AAN9Z1P6</accession>
<evidence type="ECO:0000256" key="1">
    <source>
        <dbReference type="ARBA" id="ARBA00007584"/>
    </source>
</evidence>
<sequence>MVVGAFPLAKLGTLLLRQVSKPIANAVKERAKKSPFFRTYICMPPAQFYNWCEVKAKMWILDFGQPAVVPSLNEAMAIELGANLLGEGIIFVIAAGVLYLEYSRGVRKENSKEEARKDEMDTLHYTIQELYFTTEKQDAQIRELTRMVAELETRVVSKPWVRPSTSKSPQPDLSTSPASAIGSNIFDDHSKHAHPPRKTGVVLQAVQELQHDIIQKR</sequence>
<comment type="similarity">
    <text evidence="1">Belongs to the OPA3 family.</text>
</comment>
<keyword evidence="2" id="KW-0175">Coiled coil</keyword>
<dbReference type="Pfam" id="PF07047">
    <property type="entry name" value="OPA3"/>
    <property type="match status" value="1"/>
</dbReference>
<evidence type="ECO:0000256" key="3">
    <source>
        <dbReference type="SAM" id="MobiDB-lite"/>
    </source>
</evidence>
<evidence type="ECO:0008006" key="6">
    <source>
        <dbReference type="Google" id="ProtNLM"/>
    </source>
</evidence>
<dbReference type="PANTHER" id="PTHR12499:SF0">
    <property type="entry name" value="OPTIC ATROPHY 3 PROTEIN"/>
    <property type="match status" value="1"/>
</dbReference>
<name>A0AAN9Z1P6_9ORTH</name>
<proteinExistence type="inferred from homology"/>
<evidence type="ECO:0000313" key="5">
    <source>
        <dbReference type="Proteomes" id="UP001378592"/>
    </source>
</evidence>
<reference evidence="4 5" key="1">
    <citation type="submission" date="2024-03" db="EMBL/GenBank/DDBJ databases">
        <title>The genome assembly and annotation of the cricket Gryllus longicercus Weissman &amp; Gray.</title>
        <authorList>
            <person name="Szrajer S."/>
            <person name="Gray D."/>
            <person name="Ylla G."/>
        </authorList>
    </citation>
    <scope>NUCLEOTIDE SEQUENCE [LARGE SCALE GENOMIC DNA]</scope>
    <source>
        <strain evidence="4">DAG 2021-001</strain>
        <tissue evidence="4">Whole body minus gut</tissue>
    </source>
</reference>
<dbReference type="InterPro" id="IPR010754">
    <property type="entry name" value="OPA3-like"/>
</dbReference>
<feature type="compositionally biased region" description="Polar residues" evidence="3">
    <location>
        <begin position="163"/>
        <end position="182"/>
    </location>
</feature>
<dbReference type="Proteomes" id="UP001378592">
    <property type="component" value="Unassembled WGS sequence"/>
</dbReference>
<dbReference type="EMBL" id="JAZDUA010000196">
    <property type="protein sequence ID" value="KAK7864718.1"/>
    <property type="molecule type" value="Genomic_DNA"/>
</dbReference>
<comment type="caution">
    <text evidence="4">The sequence shown here is derived from an EMBL/GenBank/DDBJ whole genome shotgun (WGS) entry which is preliminary data.</text>
</comment>
<dbReference type="GO" id="GO:0019216">
    <property type="term" value="P:regulation of lipid metabolic process"/>
    <property type="evidence" value="ECO:0007669"/>
    <property type="project" value="TreeGrafter"/>
</dbReference>
<dbReference type="GO" id="GO:0005739">
    <property type="term" value="C:mitochondrion"/>
    <property type="evidence" value="ECO:0007669"/>
    <property type="project" value="TreeGrafter"/>
</dbReference>
<gene>
    <name evidence="4" type="ORF">R5R35_013609</name>
</gene>
<organism evidence="4 5">
    <name type="scientific">Gryllus longicercus</name>
    <dbReference type="NCBI Taxonomy" id="2509291"/>
    <lineage>
        <taxon>Eukaryota</taxon>
        <taxon>Metazoa</taxon>
        <taxon>Ecdysozoa</taxon>
        <taxon>Arthropoda</taxon>
        <taxon>Hexapoda</taxon>
        <taxon>Insecta</taxon>
        <taxon>Pterygota</taxon>
        <taxon>Neoptera</taxon>
        <taxon>Polyneoptera</taxon>
        <taxon>Orthoptera</taxon>
        <taxon>Ensifera</taxon>
        <taxon>Gryllidea</taxon>
        <taxon>Grylloidea</taxon>
        <taxon>Gryllidae</taxon>
        <taxon>Gryllinae</taxon>
        <taxon>Gryllus</taxon>
    </lineage>
</organism>
<dbReference type="AlphaFoldDB" id="A0AAN9Z1P6"/>
<evidence type="ECO:0000256" key="2">
    <source>
        <dbReference type="ARBA" id="ARBA00023054"/>
    </source>
</evidence>
<evidence type="ECO:0000313" key="4">
    <source>
        <dbReference type="EMBL" id="KAK7864718.1"/>
    </source>
</evidence>
<dbReference type="PANTHER" id="PTHR12499">
    <property type="entry name" value="OPTIC ATROPHY 3 PROTEIN OPA3"/>
    <property type="match status" value="1"/>
</dbReference>